<sequence length="42" mass="4950">MRFQNYFLAIYSDKRSILTEPGGSNGNFSLCQARSRYCRERI</sequence>
<name>A0A1W1H961_9BACT</name>
<reference evidence="1 2" key="1">
    <citation type="submission" date="2017-03" db="EMBL/GenBank/DDBJ databases">
        <authorList>
            <person name="Afonso C.L."/>
            <person name="Miller P.J."/>
            <person name="Scott M.A."/>
            <person name="Spackman E."/>
            <person name="Goraichik I."/>
            <person name="Dimitrov K.M."/>
            <person name="Suarez D.L."/>
            <person name="Swayne D.E."/>
        </authorList>
    </citation>
    <scope>NUCLEOTIDE SEQUENCE [LARGE SCALE GENOMIC DNA]</scope>
    <source>
        <strain evidence="1">PRJEB14757</strain>
    </source>
</reference>
<accession>A0A1W1H961</accession>
<keyword evidence="2" id="KW-1185">Reference proteome</keyword>
<evidence type="ECO:0000313" key="2">
    <source>
        <dbReference type="Proteomes" id="UP000191931"/>
    </source>
</evidence>
<gene>
    <name evidence="1" type="ORF">MTBBW1_1670027</name>
</gene>
<dbReference type="STRING" id="1246637.MTBBW1_1670027"/>
<evidence type="ECO:0000313" key="1">
    <source>
        <dbReference type="EMBL" id="SLM29011.1"/>
    </source>
</evidence>
<dbReference type="AlphaFoldDB" id="A0A1W1H961"/>
<protein>
    <submittedName>
        <fullName evidence="1">Uncharacterized protein</fullName>
    </submittedName>
</protein>
<proteinExistence type="predicted"/>
<dbReference type="EMBL" id="FWEV01000076">
    <property type="protein sequence ID" value="SLM29011.1"/>
    <property type="molecule type" value="Genomic_DNA"/>
</dbReference>
<dbReference type="Proteomes" id="UP000191931">
    <property type="component" value="Unassembled WGS sequence"/>
</dbReference>
<organism evidence="1 2">
    <name type="scientific">Desulfamplus magnetovallimortis</name>
    <dbReference type="NCBI Taxonomy" id="1246637"/>
    <lineage>
        <taxon>Bacteria</taxon>
        <taxon>Pseudomonadati</taxon>
        <taxon>Thermodesulfobacteriota</taxon>
        <taxon>Desulfobacteria</taxon>
        <taxon>Desulfobacterales</taxon>
        <taxon>Desulfobacteraceae</taxon>
        <taxon>Desulfamplus</taxon>
    </lineage>
</organism>